<dbReference type="GeneID" id="4906852"/>
<dbReference type="Proteomes" id="UP000000254">
    <property type="component" value="Chromosome"/>
</dbReference>
<gene>
    <name evidence="1" type="ordered locus">Smar_0513</name>
</gene>
<proteinExistence type="predicted"/>
<keyword evidence="2" id="KW-1185">Reference proteome</keyword>
<reference evidence="1 2" key="2">
    <citation type="journal article" date="2009" name="Stand. Genomic Sci.">
        <title>Complete genome sequence of Staphylothermus marinus Stetter and Fiala 1986 type strain F1.</title>
        <authorList>
            <person name="Anderson I.J."/>
            <person name="Sun H."/>
            <person name="Lapidus A."/>
            <person name="Copeland A."/>
            <person name="Glavina Del Rio T."/>
            <person name="Tice H."/>
            <person name="Dalin E."/>
            <person name="Lucas S."/>
            <person name="Barry K."/>
            <person name="Land M."/>
            <person name="Richardson P."/>
            <person name="Huber H."/>
            <person name="Kyrpides N.C."/>
        </authorList>
    </citation>
    <scope>NUCLEOTIDE SEQUENCE [LARGE SCALE GENOMIC DNA]</scope>
    <source>
        <strain evidence="2">ATCC 43588 / DSM 3639 / JCM 9404 / F1</strain>
    </source>
</reference>
<dbReference type="RefSeq" id="WP_011838812.1">
    <property type="nucleotide sequence ID" value="NC_009033.1"/>
</dbReference>
<accession>A3DLW1</accession>
<protein>
    <submittedName>
        <fullName evidence="1">Uncharacterized protein</fullName>
    </submittedName>
</protein>
<dbReference type="eggNOG" id="arCOG08852">
    <property type="taxonomic scope" value="Archaea"/>
</dbReference>
<organism evidence="1 2">
    <name type="scientific">Staphylothermus marinus (strain ATCC 43588 / DSM 3639 / JCM 9404 / F1)</name>
    <dbReference type="NCBI Taxonomy" id="399550"/>
    <lineage>
        <taxon>Archaea</taxon>
        <taxon>Thermoproteota</taxon>
        <taxon>Thermoprotei</taxon>
        <taxon>Desulfurococcales</taxon>
        <taxon>Desulfurococcaceae</taxon>
        <taxon>Staphylothermus</taxon>
    </lineage>
</organism>
<dbReference type="AlphaFoldDB" id="A3DLW1"/>
<name>A3DLW1_STAMF</name>
<dbReference type="EMBL" id="CP000575">
    <property type="protein sequence ID" value="ABN69621.1"/>
    <property type="molecule type" value="Genomic_DNA"/>
</dbReference>
<dbReference type="KEGG" id="smr:Smar_0513"/>
<sequence length="77" mass="9147">MPKTPSIILREELAKRQLELLDIYHGKEKDIIRVKDKMTGKVFLYETKTFVRDMDKDRIIELANSIQEKLKELVSKK</sequence>
<evidence type="ECO:0000313" key="2">
    <source>
        <dbReference type="Proteomes" id="UP000000254"/>
    </source>
</evidence>
<reference evidence="2" key="1">
    <citation type="journal article" date="2009" name="BMC Genomics">
        <title>The complete genome sequence of Staphylothermus marinus reveals differences in sulfur metabolism among heterotrophic Crenarchaeota.</title>
        <authorList>
            <person name="Anderson I.J."/>
            <person name="Dharmarajan L."/>
            <person name="Rodriguez J."/>
            <person name="Hooper S."/>
            <person name="Porat I."/>
            <person name="Ulrich L.E."/>
            <person name="Elkins J.G."/>
            <person name="Mavromatis K."/>
            <person name="Sun H."/>
            <person name="Land M."/>
            <person name="Lapidus A."/>
            <person name="Lucas S."/>
            <person name="Barry K."/>
            <person name="Huber H."/>
            <person name="Zhulin I.B."/>
            <person name="Whitman W.B."/>
            <person name="Mukhopadhyay B."/>
            <person name="Woese C."/>
            <person name="Bristow J."/>
            <person name="Kyrpides N."/>
        </authorList>
    </citation>
    <scope>NUCLEOTIDE SEQUENCE [LARGE SCALE GENOMIC DNA]</scope>
    <source>
        <strain evidence="2">ATCC 43588 / DSM 3639 / JCM 9404 / F1</strain>
    </source>
</reference>
<dbReference type="OrthoDB" id="377029at2157"/>
<dbReference type="HOGENOM" id="CLU_197255_0_0_2"/>
<evidence type="ECO:0000313" key="1">
    <source>
        <dbReference type="EMBL" id="ABN69621.1"/>
    </source>
</evidence>